<evidence type="ECO:0000313" key="4">
    <source>
        <dbReference type="Ensembl" id="ENSSFAP00005031005.1"/>
    </source>
</evidence>
<dbReference type="Proteomes" id="UP000472267">
    <property type="component" value="Chromosome 17"/>
</dbReference>
<evidence type="ECO:0000256" key="1">
    <source>
        <dbReference type="ARBA" id="ARBA00023157"/>
    </source>
</evidence>
<dbReference type="SUPFAM" id="SSF57567">
    <property type="entry name" value="Serine protease inhibitors"/>
    <property type="match status" value="1"/>
</dbReference>
<feature type="domain" description="VWFD" evidence="3">
    <location>
        <begin position="25"/>
        <end position="195"/>
    </location>
</feature>
<dbReference type="PROSITE" id="PS51233">
    <property type="entry name" value="VWFD"/>
    <property type="match status" value="1"/>
</dbReference>
<name>A0A672HPZ5_SALFA</name>
<dbReference type="GO" id="GO:0005615">
    <property type="term" value="C:extracellular space"/>
    <property type="evidence" value="ECO:0007669"/>
    <property type="project" value="TreeGrafter"/>
</dbReference>
<protein>
    <recommendedName>
        <fullName evidence="3">VWFD domain-containing protein</fullName>
    </recommendedName>
</protein>
<reference evidence="4" key="2">
    <citation type="submission" date="2025-08" db="UniProtKB">
        <authorList>
            <consortium name="Ensembl"/>
        </authorList>
    </citation>
    <scope>IDENTIFICATION</scope>
</reference>
<evidence type="ECO:0000259" key="3">
    <source>
        <dbReference type="PROSITE" id="PS51233"/>
    </source>
</evidence>
<sequence length="330" mass="36779">MVFNENCFSTTCLSIAGVYVLTLADTCKTFGSGVVKPFDGSHFYVSSDCPFTFARFTLNRVECDIAIRRGPRGLLAHVEIIINKIKTVLHGGDISVEGNSVSLPYDHTYQHIFRYGIYTRLRSSLLPLSVTWHVLPGGIDTLRVELEHELSAGVAGLCGKDNLAGNSQQLIAESVLTEETCQIRDPIDTLNWACRHFFSYTLDCLRAKTPSFIQICEQNSHSFEESPYIRCAFFKEVAEHCGNTSFVWDVWRSVTECVLPTCPGELVYVEQGAAFVPTCSNPNPRISTQDLTSSCVCPHGENRPLARLLLSPFESNVKSYTNLYCRYGAE</sequence>
<dbReference type="InterPro" id="IPR050780">
    <property type="entry name" value="Mucin_vWF_Thrombospondin_sf"/>
</dbReference>
<dbReference type="PANTHER" id="PTHR11339:SF408">
    <property type="entry name" value="MUCIN-5B"/>
    <property type="match status" value="1"/>
</dbReference>
<dbReference type="InterPro" id="IPR036084">
    <property type="entry name" value="Ser_inhib-like_sf"/>
</dbReference>
<dbReference type="AlphaFoldDB" id="A0A672HPZ5"/>
<keyword evidence="5" id="KW-1185">Reference proteome</keyword>
<dbReference type="PANTHER" id="PTHR11339">
    <property type="entry name" value="EXTRACELLULAR MATRIX GLYCOPROTEIN RELATED"/>
    <property type="match status" value="1"/>
</dbReference>
<organism evidence="4 5">
    <name type="scientific">Salarias fasciatus</name>
    <name type="common">Jewelled blenny</name>
    <name type="synonym">Blennius fasciatus</name>
    <dbReference type="NCBI Taxonomy" id="181472"/>
    <lineage>
        <taxon>Eukaryota</taxon>
        <taxon>Metazoa</taxon>
        <taxon>Chordata</taxon>
        <taxon>Craniata</taxon>
        <taxon>Vertebrata</taxon>
        <taxon>Euteleostomi</taxon>
        <taxon>Actinopterygii</taxon>
        <taxon>Neopterygii</taxon>
        <taxon>Teleostei</taxon>
        <taxon>Neoteleostei</taxon>
        <taxon>Acanthomorphata</taxon>
        <taxon>Ovalentaria</taxon>
        <taxon>Blenniimorphae</taxon>
        <taxon>Blenniiformes</taxon>
        <taxon>Blennioidei</taxon>
        <taxon>Blenniidae</taxon>
        <taxon>Salariinae</taxon>
        <taxon>Salarias</taxon>
    </lineage>
</organism>
<keyword evidence="1" id="KW-1015">Disulfide bond</keyword>
<keyword evidence="2" id="KW-0325">Glycoprotein</keyword>
<reference evidence="4" key="3">
    <citation type="submission" date="2025-09" db="UniProtKB">
        <authorList>
            <consortium name="Ensembl"/>
        </authorList>
    </citation>
    <scope>IDENTIFICATION</scope>
</reference>
<accession>A0A672HPZ5</accession>
<reference evidence="4" key="1">
    <citation type="submission" date="2019-06" db="EMBL/GenBank/DDBJ databases">
        <authorList>
            <consortium name="Wellcome Sanger Institute Data Sharing"/>
        </authorList>
    </citation>
    <scope>NUCLEOTIDE SEQUENCE [LARGE SCALE GENOMIC DNA]</scope>
</reference>
<evidence type="ECO:0000256" key="2">
    <source>
        <dbReference type="ARBA" id="ARBA00023180"/>
    </source>
</evidence>
<proteinExistence type="predicted"/>
<evidence type="ECO:0000313" key="5">
    <source>
        <dbReference type="Proteomes" id="UP000472267"/>
    </source>
</evidence>
<dbReference type="GO" id="GO:0031012">
    <property type="term" value="C:extracellular matrix"/>
    <property type="evidence" value="ECO:0007669"/>
    <property type="project" value="TreeGrafter"/>
</dbReference>
<dbReference type="InterPro" id="IPR001846">
    <property type="entry name" value="VWF_type-D"/>
</dbReference>
<dbReference type="Pfam" id="PF00094">
    <property type="entry name" value="VWD"/>
    <property type="match status" value="1"/>
</dbReference>
<dbReference type="Ensembl" id="ENSSFAT00005032128.1">
    <property type="protein sequence ID" value="ENSSFAP00005031005.1"/>
    <property type="gene ID" value="ENSSFAG00005015557.1"/>
</dbReference>